<accession>A0ABX1LS11</accession>
<sequence>MKALKINTFKKFLIQIREQSAVNLENPKYSRNIGVVGIISKYLNAKYLLNINFIFDEVSLSTLQLRLEMLCAANN</sequence>
<organism evidence="1 2">
    <name type="scientific">Pseudanabaena yagii GIHE-NHR1</name>
    <dbReference type="NCBI Taxonomy" id="2722753"/>
    <lineage>
        <taxon>Bacteria</taxon>
        <taxon>Bacillati</taxon>
        <taxon>Cyanobacteriota</taxon>
        <taxon>Cyanophyceae</taxon>
        <taxon>Pseudanabaenales</taxon>
        <taxon>Pseudanabaenaceae</taxon>
        <taxon>Pseudanabaena</taxon>
        <taxon>Pseudanabaena yagii</taxon>
    </lineage>
</organism>
<gene>
    <name evidence="1" type="ORF">HC246_13115</name>
</gene>
<comment type="caution">
    <text evidence="1">The sequence shown here is derived from an EMBL/GenBank/DDBJ whole genome shotgun (WGS) entry which is preliminary data.</text>
</comment>
<evidence type="ECO:0000313" key="2">
    <source>
        <dbReference type="Proteomes" id="UP000738376"/>
    </source>
</evidence>
<dbReference type="EMBL" id="JAAVJL010000001">
    <property type="protein sequence ID" value="NMF58937.1"/>
    <property type="molecule type" value="Genomic_DNA"/>
</dbReference>
<evidence type="ECO:0000313" key="1">
    <source>
        <dbReference type="EMBL" id="NMF58937.1"/>
    </source>
</evidence>
<reference evidence="1 2" key="1">
    <citation type="submission" date="2020-03" db="EMBL/GenBank/DDBJ databases">
        <title>Draft Genome Sequence of 2-Methylisoborneol Producing Pseudanabaena yagii Strain GIHE-NHR1 Isolated from North Han River in South Korea.</title>
        <authorList>
            <person name="Jeong J."/>
        </authorList>
    </citation>
    <scope>NUCLEOTIDE SEQUENCE [LARGE SCALE GENOMIC DNA]</scope>
    <source>
        <strain evidence="1 2">GIHE-NHR1</strain>
    </source>
</reference>
<protein>
    <submittedName>
        <fullName evidence="1">Uncharacterized protein</fullName>
    </submittedName>
</protein>
<proteinExistence type="predicted"/>
<name>A0ABX1LS11_9CYAN</name>
<keyword evidence="2" id="KW-1185">Reference proteome</keyword>
<dbReference type="RefSeq" id="WP_169363774.1">
    <property type="nucleotide sequence ID" value="NZ_JAAVJL010000001.1"/>
</dbReference>
<dbReference type="Proteomes" id="UP000738376">
    <property type="component" value="Unassembled WGS sequence"/>
</dbReference>